<dbReference type="AlphaFoldDB" id="A0AAD5XQ80"/>
<keyword evidence="4" id="KW-1185">Reference proteome</keyword>
<name>A0AAD5XQ80_9FUNG</name>
<feature type="transmembrane region" description="Helical" evidence="2">
    <location>
        <begin position="215"/>
        <end position="238"/>
    </location>
</feature>
<dbReference type="Gene3D" id="6.10.340.10">
    <property type="match status" value="1"/>
</dbReference>
<reference evidence="3" key="1">
    <citation type="submission" date="2020-05" db="EMBL/GenBank/DDBJ databases">
        <title>Phylogenomic resolution of chytrid fungi.</title>
        <authorList>
            <person name="Stajich J.E."/>
            <person name="Amses K."/>
            <person name="Simmons R."/>
            <person name="Seto K."/>
            <person name="Myers J."/>
            <person name="Bonds A."/>
            <person name="Quandt C.A."/>
            <person name="Barry K."/>
            <person name="Liu P."/>
            <person name="Grigoriev I."/>
            <person name="Longcore J.E."/>
            <person name="James T.Y."/>
        </authorList>
    </citation>
    <scope>NUCLEOTIDE SEQUENCE</scope>
    <source>
        <strain evidence="3">JEL0379</strain>
    </source>
</reference>
<dbReference type="EMBL" id="JADGJQ010000038">
    <property type="protein sequence ID" value="KAJ3176729.1"/>
    <property type="molecule type" value="Genomic_DNA"/>
</dbReference>
<evidence type="ECO:0000313" key="3">
    <source>
        <dbReference type="EMBL" id="KAJ3176729.1"/>
    </source>
</evidence>
<keyword evidence="2" id="KW-0472">Membrane</keyword>
<accession>A0AAD5XQ80</accession>
<dbReference type="Proteomes" id="UP001212152">
    <property type="component" value="Unassembled WGS sequence"/>
</dbReference>
<gene>
    <name evidence="3" type="ORF">HDU87_004868</name>
</gene>
<sequence length="327" mass="36205">MDVRTLNFTVTPPTDAYGVPLLDDPDSTVGKWTSSIHWTIVNKTIPTFQGKYGYRWQQWVGYQLGTRDPDPTVRPLGYQVMQMGIQKFSELLRGISTTQNTVIAIWIQSSGRLIATNGPVEVLNLSTINDVYPQSFDTTRYPSAYMQTAVANILLKYGNYSLIPASSSDTFDSGKGKLYVETRSIADAYGLDWTAMIAIPDEDLLGSIQESRKRVIISAVVVATAMVAFAVGTTFFITQPLRVLTRVMDQATNMDFSAVRSGFLKQHSRIKELAIMQQVFATMLKKFAEAINNHKRLGPVAEGTPPESARLADIDGSREISSHCSQT</sequence>
<comment type="caution">
    <text evidence="3">The sequence shown here is derived from an EMBL/GenBank/DDBJ whole genome shotgun (WGS) entry which is preliminary data.</text>
</comment>
<keyword evidence="2" id="KW-1133">Transmembrane helix</keyword>
<evidence type="ECO:0000256" key="2">
    <source>
        <dbReference type="SAM" id="Phobius"/>
    </source>
</evidence>
<keyword evidence="2" id="KW-0812">Transmembrane</keyword>
<protein>
    <recommendedName>
        <fullName evidence="5">HAMP domain-containing protein</fullName>
    </recommendedName>
</protein>
<feature type="compositionally biased region" description="Basic and acidic residues" evidence="1">
    <location>
        <begin position="310"/>
        <end position="321"/>
    </location>
</feature>
<proteinExistence type="predicted"/>
<evidence type="ECO:0008006" key="5">
    <source>
        <dbReference type="Google" id="ProtNLM"/>
    </source>
</evidence>
<evidence type="ECO:0000313" key="4">
    <source>
        <dbReference type="Proteomes" id="UP001212152"/>
    </source>
</evidence>
<feature type="region of interest" description="Disordered" evidence="1">
    <location>
        <begin position="297"/>
        <end position="327"/>
    </location>
</feature>
<organism evidence="3 4">
    <name type="scientific">Geranomyces variabilis</name>
    <dbReference type="NCBI Taxonomy" id="109894"/>
    <lineage>
        <taxon>Eukaryota</taxon>
        <taxon>Fungi</taxon>
        <taxon>Fungi incertae sedis</taxon>
        <taxon>Chytridiomycota</taxon>
        <taxon>Chytridiomycota incertae sedis</taxon>
        <taxon>Chytridiomycetes</taxon>
        <taxon>Spizellomycetales</taxon>
        <taxon>Powellomycetaceae</taxon>
        <taxon>Geranomyces</taxon>
    </lineage>
</organism>
<evidence type="ECO:0000256" key="1">
    <source>
        <dbReference type="SAM" id="MobiDB-lite"/>
    </source>
</evidence>